<comment type="function">
    <text evidence="9">Part of the twin-arginine translocation (Tat) system that transports large folded proteins containing a characteristic twin-arginine motif in their signal peptide across membranes. TatA could form the protein-conducting channel of the Tat system.</text>
</comment>
<evidence type="ECO:0000256" key="3">
    <source>
        <dbReference type="ARBA" id="ARBA00022692"/>
    </source>
</evidence>
<feature type="compositionally biased region" description="Basic and acidic residues" evidence="10">
    <location>
        <begin position="138"/>
        <end position="147"/>
    </location>
</feature>
<evidence type="ECO:0000256" key="7">
    <source>
        <dbReference type="ARBA" id="ARBA00023136"/>
    </source>
</evidence>
<name>A0A1W2A5B1_9BACT</name>
<keyword evidence="7 9" id="KW-0472">Membrane</keyword>
<gene>
    <name evidence="9" type="primary">tatA</name>
    <name evidence="11" type="ORF">SAMN02746065_104136</name>
</gene>
<dbReference type="GO" id="GO:0033281">
    <property type="term" value="C:TAT protein transport complex"/>
    <property type="evidence" value="ECO:0007669"/>
    <property type="project" value="UniProtKB-UniRule"/>
</dbReference>
<dbReference type="NCBIfam" id="TIGR01411">
    <property type="entry name" value="tatAE"/>
    <property type="match status" value="1"/>
</dbReference>
<dbReference type="STRING" id="1121400.SAMN02746065_104136"/>
<comment type="similarity">
    <text evidence="9">Belongs to the TatA/E family.</text>
</comment>
<dbReference type="PANTHER" id="PTHR33162">
    <property type="entry name" value="SEC-INDEPENDENT PROTEIN TRANSLOCASE PROTEIN TATA, CHLOROPLASTIC"/>
    <property type="match status" value="1"/>
</dbReference>
<dbReference type="HAMAP" id="MF_00236">
    <property type="entry name" value="TatA_E"/>
    <property type="match status" value="1"/>
</dbReference>
<dbReference type="AlphaFoldDB" id="A0A1W2A5B1"/>
<accession>A0A1W2A5B1</accession>
<comment type="function">
    <text evidence="8">Part of the twin-arginine translocation (Tat) system that transports large folded proteins containing a characteristic twin-arginine motif in their signal peptide across the thylakoid membrane. Involved in delta pH-dependent protein transport required for chloroplast development, especially thylakoid membrane formation. TATC and TATB mediate precursor recognition, whereas TATA facilitates translocation.</text>
</comment>
<evidence type="ECO:0000256" key="10">
    <source>
        <dbReference type="SAM" id="MobiDB-lite"/>
    </source>
</evidence>
<dbReference type="OrthoDB" id="9810561at2"/>
<dbReference type="Gene3D" id="1.20.5.3310">
    <property type="match status" value="1"/>
</dbReference>
<feature type="compositionally biased region" description="Polar residues" evidence="10">
    <location>
        <begin position="103"/>
        <end position="112"/>
    </location>
</feature>
<keyword evidence="4 9" id="KW-0653">Protein transport</keyword>
<dbReference type="InterPro" id="IPR006312">
    <property type="entry name" value="TatA/E"/>
</dbReference>
<evidence type="ECO:0000256" key="4">
    <source>
        <dbReference type="ARBA" id="ARBA00022927"/>
    </source>
</evidence>
<keyword evidence="9" id="KW-1003">Cell membrane</keyword>
<dbReference type="GO" id="GO:0006886">
    <property type="term" value="P:intracellular protein transport"/>
    <property type="evidence" value="ECO:0007669"/>
    <property type="project" value="UniProtKB-ARBA"/>
</dbReference>
<evidence type="ECO:0000313" key="12">
    <source>
        <dbReference type="Proteomes" id="UP000192418"/>
    </source>
</evidence>
<evidence type="ECO:0000256" key="1">
    <source>
        <dbReference type="ARBA" id="ARBA00004167"/>
    </source>
</evidence>
<keyword evidence="2 9" id="KW-0813">Transport</keyword>
<dbReference type="Pfam" id="PF02416">
    <property type="entry name" value="TatA_B_E"/>
    <property type="match status" value="1"/>
</dbReference>
<dbReference type="GO" id="GO:0008320">
    <property type="term" value="F:protein transmembrane transporter activity"/>
    <property type="evidence" value="ECO:0007669"/>
    <property type="project" value="UniProtKB-UniRule"/>
</dbReference>
<comment type="subunit">
    <text evidence="9">Forms a complex with TatC.</text>
</comment>
<evidence type="ECO:0000256" key="8">
    <source>
        <dbReference type="ARBA" id="ARBA00025340"/>
    </source>
</evidence>
<keyword evidence="5 9" id="KW-1133">Transmembrane helix</keyword>
<dbReference type="GO" id="GO:0043953">
    <property type="term" value="P:protein transport by the Tat complex"/>
    <property type="evidence" value="ECO:0007669"/>
    <property type="project" value="UniProtKB-UniRule"/>
</dbReference>
<evidence type="ECO:0000256" key="9">
    <source>
        <dbReference type="HAMAP-Rule" id="MF_00236"/>
    </source>
</evidence>
<comment type="subcellular location">
    <subcellularLocation>
        <location evidence="9">Cell membrane</location>
        <topology evidence="9">Single-pass membrane protein</topology>
    </subcellularLocation>
    <subcellularLocation>
        <location evidence="1">Membrane</location>
        <topology evidence="1">Single-pass membrane protein</topology>
    </subcellularLocation>
</comment>
<dbReference type="PRINTS" id="PR01506">
    <property type="entry name" value="TATBPROTEIN"/>
</dbReference>
<dbReference type="Proteomes" id="UP000192418">
    <property type="component" value="Unassembled WGS sequence"/>
</dbReference>
<dbReference type="PANTHER" id="PTHR33162:SF1">
    <property type="entry name" value="SEC-INDEPENDENT PROTEIN TRANSLOCASE PROTEIN TATA, CHLOROPLASTIC"/>
    <property type="match status" value="1"/>
</dbReference>
<proteinExistence type="inferred from homology"/>
<dbReference type="EMBL" id="FWXY01000004">
    <property type="protein sequence ID" value="SMC55840.1"/>
    <property type="molecule type" value="Genomic_DNA"/>
</dbReference>
<protein>
    <recommendedName>
        <fullName evidence="9">Sec-independent protein translocase protein TatA</fullName>
    </recommendedName>
</protein>
<evidence type="ECO:0000313" key="11">
    <source>
        <dbReference type="EMBL" id="SMC55840.1"/>
    </source>
</evidence>
<reference evidence="11 12" key="1">
    <citation type="submission" date="2017-04" db="EMBL/GenBank/DDBJ databases">
        <authorList>
            <person name="Afonso C.L."/>
            <person name="Miller P.J."/>
            <person name="Scott M.A."/>
            <person name="Spackman E."/>
            <person name="Goraichik I."/>
            <person name="Dimitrov K.M."/>
            <person name="Suarez D.L."/>
            <person name="Swayne D.E."/>
        </authorList>
    </citation>
    <scope>NUCLEOTIDE SEQUENCE [LARGE SCALE GENOMIC DNA]</scope>
    <source>
        <strain evidence="11 12">DSM 3385</strain>
    </source>
</reference>
<sequence>MFGLGMPEILLILAIALMVIGPKKLPDLAKTLGRAMGEFKKAAQDFKQSIDVENTVNEFKAPITTVTDDIKAASDAMNPLSTDATGKSLEKESSLGADPVSESVENSEQKTVPDSLDPFPEKKTAKDLPDTDTSPTPLKKDKDEKGI</sequence>
<organism evidence="11 12">
    <name type="scientific">Desulfocicer vacuolatum DSM 3385</name>
    <dbReference type="NCBI Taxonomy" id="1121400"/>
    <lineage>
        <taxon>Bacteria</taxon>
        <taxon>Pseudomonadati</taxon>
        <taxon>Thermodesulfobacteriota</taxon>
        <taxon>Desulfobacteria</taxon>
        <taxon>Desulfobacterales</taxon>
        <taxon>Desulfobacteraceae</taxon>
        <taxon>Desulfocicer</taxon>
    </lineage>
</organism>
<evidence type="ECO:0000256" key="5">
    <source>
        <dbReference type="ARBA" id="ARBA00022989"/>
    </source>
</evidence>
<keyword evidence="3 9" id="KW-0812">Transmembrane</keyword>
<evidence type="ECO:0000256" key="6">
    <source>
        <dbReference type="ARBA" id="ARBA00023010"/>
    </source>
</evidence>
<evidence type="ECO:0000256" key="2">
    <source>
        <dbReference type="ARBA" id="ARBA00022448"/>
    </source>
</evidence>
<keyword evidence="12" id="KW-1185">Reference proteome</keyword>
<keyword evidence="6 9" id="KW-0811">Translocation</keyword>
<feature type="compositionally biased region" description="Basic and acidic residues" evidence="10">
    <location>
        <begin position="119"/>
        <end position="129"/>
    </location>
</feature>
<feature type="region of interest" description="Disordered" evidence="10">
    <location>
        <begin position="77"/>
        <end position="147"/>
    </location>
</feature>
<dbReference type="InterPro" id="IPR003369">
    <property type="entry name" value="TatA/B/E"/>
</dbReference>